<protein>
    <submittedName>
        <fullName evidence="1">Uncharacterized protein</fullName>
    </submittedName>
</protein>
<dbReference type="Proteomes" id="UP000598271">
    <property type="component" value="Unassembled WGS sequence"/>
</dbReference>
<dbReference type="EMBL" id="BMXF01000002">
    <property type="protein sequence ID" value="GHB69883.1"/>
    <property type="molecule type" value="Genomic_DNA"/>
</dbReference>
<reference evidence="1 2" key="1">
    <citation type="journal article" date="2014" name="Int. J. Syst. Evol. Microbiol.">
        <title>Complete genome sequence of Corynebacterium casei LMG S-19264T (=DSM 44701T), isolated from a smear-ripened cheese.</title>
        <authorList>
            <consortium name="US DOE Joint Genome Institute (JGI-PGF)"/>
            <person name="Walter F."/>
            <person name="Albersmeier A."/>
            <person name="Kalinowski J."/>
            <person name="Ruckert C."/>
        </authorList>
    </citation>
    <scope>NUCLEOTIDE SEQUENCE [LARGE SCALE GENOMIC DNA]</scope>
    <source>
        <strain evidence="1 2">KCTC 12866</strain>
    </source>
</reference>
<accession>A0A8J3D9E4</accession>
<keyword evidence="2" id="KW-1185">Reference proteome</keyword>
<proteinExistence type="predicted"/>
<comment type="caution">
    <text evidence="1">The sequence shown here is derived from an EMBL/GenBank/DDBJ whole genome shotgun (WGS) entry which is preliminary data.</text>
</comment>
<evidence type="ECO:0000313" key="1">
    <source>
        <dbReference type="EMBL" id="GHB69883.1"/>
    </source>
</evidence>
<dbReference type="RefSeq" id="WP_189564709.1">
    <property type="nucleotide sequence ID" value="NZ_BMXF01000002.1"/>
</dbReference>
<dbReference type="AlphaFoldDB" id="A0A8J3D9E4"/>
<organism evidence="1 2">
    <name type="scientific">Persicitalea jodogahamensis</name>
    <dbReference type="NCBI Taxonomy" id="402147"/>
    <lineage>
        <taxon>Bacteria</taxon>
        <taxon>Pseudomonadati</taxon>
        <taxon>Bacteroidota</taxon>
        <taxon>Cytophagia</taxon>
        <taxon>Cytophagales</taxon>
        <taxon>Spirosomataceae</taxon>
        <taxon>Persicitalea</taxon>
    </lineage>
</organism>
<name>A0A8J3D9E4_9BACT</name>
<sequence>MTTYQVNVLNPKADKLLKDLADLDLISLLETSSDPFLAIVNRLRDNAGETPPTLEEITEEVETVRSQRYATSKA</sequence>
<evidence type="ECO:0000313" key="2">
    <source>
        <dbReference type="Proteomes" id="UP000598271"/>
    </source>
</evidence>
<gene>
    <name evidence="1" type="ORF">GCM10007390_24380</name>
</gene>